<feature type="transmembrane region" description="Helical" evidence="9">
    <location>
        <begin position="12"/>
        <end position="36"/>
    </location>
</feature>
<keyword evidence="8 9" id="KW-0472">Membrane</keyword>
<evidence type="ECO:0000313" key="11">
    <source>
        <dbReference type="EMBL" id="EHG19542.1"/>
    </source>
</evidence>
<evidence type="ECO:0000256" key="4">
    <source>
        <dbReference type="ARBA" id="ARBA00022475"/>
    </source>
</evidence>
<feature type="domain" description="Bacterial sugar transferase" evidence="10">
    <location>
        <begin position="281"/>
        <end position="472"/>
    </location>
</feature>
<proteinExistence type="inferred from homology"/>
<dbReference type="HOGENOM" id="CLU_024920_3_5_9"/>
<feature type="transmembrane region" description="Helical" evidence="9">
    <location>
        <begin position="283"/>
        <end position="309"/>
    </location>
</feature>
<dbReference type="Pfam" id="PF13727">
    <property type="entry name" value="CoA_binding_3"/>
    <property type="match status" value="1"/>
</dbReference>
<keyword evidence="12" id="KW-1185">Reference proteome</keyword>
<dbReference type="AlphaFoldDB" id="G5GRH6"/>
<evidence type="ECO:0000256" key="5">
    <source>
        <dbReference type="ARBA" id="ARBA00022679"/>
    </source>
</evidence>
<keyword evidence="5" id="KW-0808">Transferase</keyword>
<evidence type="ECO:0000256" key="7">
    <source>
        <dbReference type="ARBA" id="ARBA00022989"/>
    </source>
</evidence>
<comment type="subcellular location">
    <subcellularLocation>
        <location evidence="2">Cell membrane</location>
    </subcellularLocation>
    <subcellularLocation>
        <location evidence="1">Membrane</location>
        <topology evidence="1">Multi-pass membrane protein</topology>
    </subcellularLocation>
</comment>
<dbReference type="GO" id="GO:0016780">
    <property type="term" value="F:phosphotransferase activity, for other substituted phosphate groups"/>
    <property type="evidence" value="ECO:0007669"/>
    <property type="project" value="TreeGrafter"/>
</dbReference>
<evidence type="ECO:0000256" key="9">
    <source>
        <dbReference type="SAM" id="Phobius"/>
    </source>
</evidence>
<dbReference type="PATRIC" id="fig|679201.3.peg.1872"/>
<accession>G5GRH6</accession>
<evidence type="ECO:0000256" key="8">
    <source>
        <dbReference type="ARBA" id="ARBA00023136"/>
    </source>
</evidence>
<dbReference type="RefSeq" id="WP_006693292.1">
    <property type="nucleotide sequence ID" value="NZ_JH376800.1"/>
</dbReference>
<dbReference type="OrthoDB" id="9808602at2"/>
<dbReference type="InterPro" id="IPR017475">
    <property type="entry name" value="EPS_sugar_tfrase"/>
</dbReference>
<dbReference type="PANTHER" id="PTHR30576">
    <property type="entry name" value="COLANIC BIOSYNTHESIS UDP-GLUCOSE LIPID CARRIER TRANSFERASE"/>
    <property type="match status" value="1"/>
</dbReference>
<keyword evidence="4" id="KW-1003">Cell membrane</keyword>
<dbReference type="NCBIfam" id="TIGR03025">
    <property type="entry name" value="EPS_sugtrans"/>
    <property type="match status" value="1"/>
</dbReference>
<dbReference type="GO" id="GO:0005886">
    <property type="term" value="C:plasma membrane"/>
    <property type="evidence" value="ECO:0007669"/>
    <property type="project" value="UniProtKB-SubCell"/>
</dbReference>
<name>G5GRH6_9FIRM</name>
<dbReference type="Gene3D" id="3.40.50.720">
    <property type="entry name" value="NAD(P)-binding Rossmann-like Domain"/>
    <property type="match status" value="1"/>
</dbReference>
<dbReference type="Pfam" id="PF02397">
    <property type="entry name" value="Bac_transf"/>
    <property type="match status" value="1"/>
</dbReference>
<keyword evidence="7 9" id="KW-1133">Transmembrane helix</keyword>
<comment type="similarity">
    <text evidence="3">Belongs to the bacterial sugar transferase family.</text>
</comment>
<feature type="transmembrane region" description="Helical" evidence="9">
    <location>
        <begin position="88"/>
        <end position="106"/>
    </location>
</feature>
<dbReference type="InterPro" id="IPR003362">
    <property type="entry name" value="Bact_transf"/>
</dbReference>
<evidence type="ECO:0000256" key="6">
    <source>
        <dbReference type="ARBA" id="ARBA00022692"/>
    </source>
</evidence>
<keyword evidence="6 9" id="KW-0812">Transmembrane</keyword>
<feature type="transmembrane region" description="Helical" evidence="9">
    <location>
        <begin position="112"/>
        <end position="130"/>
    </location>
</feature>
<dbReference type="eggNOG" id="COG2148">
    <property type="taxonomic scope" value="Bacteria"/>
</dbReference>
<reference evidence="11 12" key="1">
    <citation type="submission" date="2011-08" db="EMBL/GenBank/DDBJ databases">
        <title>The Genome Sequence of Selenomonas infelix ATCC 43532.</title>
        <authorList>
            <consortium name="The Broad Institute Genome Sequencing Platform"/>
            <person name="Earl A."/>
            <person name="Ward D."/>
            <person name="Feldgarden M."/>
            <person name="Gevers D."/>
            <person name="Izard J."/>
            <person name="Blanton J.M."/>
            <person name="Baranova O.V."/>
            <person name="Dewhirst F.E."/>
            <person name="Young S.K."/>
            <person name="Zeng Q."/>
            <person name="Gargeya S."/>
            <person name="Fitzgerald M."/>
            <person name="Haas B."/>
            <person name="Abouelleil A."/>
            <person name="Alvarado L."/>
            <person name="Arachchi H.M."/>
            <person name="Berlin A."/>
            <person name="Brown A."/>
            <person name="Chapman S.B."/>
            <person name="Chen Z."/>
            <person name="Dunbar C."/>
            <person name="Freedman E."/>
            <person name="Gearin G."/>
            <person name="Gellesch M."/>
            <person name="Goldberg J."/>
            <person name="Griggs A."/>
            <person name="Gujja S."/>
            <person name="Heiman D."/>
            <person name="Howarth C."/>
            <person name="Larson L."/>
            <person name="Lui A."/>
            <person name="MacDonald P.J.P."/>
            <person name="Montmayeur A."/>
            <person name="Murphy C."/>
            <person name="Neiman D."/>
            <person name="Pearson M."/>
            <person name="Priest M."/>
            <person name="Roberts A."/>
            <person name="Saif S."/>
            <person name="Shea T."/>
            <person name="Shenoy N."/>
            <person name="Sisk P."/>
            <person name="Stolte C."/>
            <person name="Sykes S."/>
            <person name="Wortman J."/>
            <person name="Nusbaum C."/>
            <person name="Birren B."/>
        </authorList>
    </citation>
    <scope>NUCLEOTIDE SEQUENCE [LARGE SCALE GENOMIC DNA]</scope>
    <source>
        <strain evidence="11 12">ATCC 43532</strain>
    </source>
</reference>
<evidence type="ECO:0000313" key="12">
    <source>
        <dbReference type="Proteomes" id="UP000004129"/>
    </source>
</evidence>
<evidence type="ECO:0000256" key="2">
    <source>
        <dbReference type="ARBA" id="ARBA00004236"/>
    </source>
</evidence>
<organism evidence="11 12">
    <name type="scientific">Selenomonas infelix ATCC 43532</name>
    <dbReference type="NCBI Taxonomy" id="679201"/>
    <lineage>
        <taxon>Bacteria</taxon>
        <taxon>Bacillati</taxon>
        <taxon>Bacillota</taxon>
        <taxon>Negativicutes</taxon>
        <taxon>Selenomonadales</taxon>
        <taxon>Selenomonadaceae</taxon>
        <taxon>Selenomonas</taxon>
    </lineage>
</organism>
<protein>
    <recommendedName>
        <fullName evidence="10">Bacterial sugar transferase domain-containing protein</fullName>
    </recommendedName>
</protein>
<gene>
    <name evidence="11" type="ORF">HMPREF9334_01857</name>
</gene>
<sequence>MHREGWISSHASIICAAFLFVFFDYIAILFAEYFAFGLRDVYGNLNGTTYLLPDEFVFLWIPIVFIAFLAIMQTYTKMQPILETVRQIFYAILYALIACILALYFVKESLLVSRLFVVLFGCFALFNIYLGRYILMKFLKINNALSKPVILIGAGKTAELVLEFFDGDLGYRYKVVGILDDKPVSELLPKRFLLLGSVSDAETIVRDSGIKTVIITAPGMDSKRLEKLVSAIQPLVRDILFVPDLMMLPLAHVGVEPFYTERVFMLSIRNNLARRRNRLAKRIFDLVATIVGGLLIFPILFVLAVLVGIDNKGRVIFAHQRVGRNGKMFPCYKFQSMIPNAQELLEEYLAKNPEARKEWEESFKLTNDPRVTKLGAFLRKTSLDELPQLWNVLMGDMSLVGPRPIITKEIERYGDNIREYYMVPPGITGMWQVNGRSDTTYEERVAMDTWYVRNWSVWIDLVYLFKTVKTVFTGKGAY</sequence>
<dbReference type="InterPro" id="IPR017472">
    <property type="entry name" value="Undecaprenyl-P_galact_Ptfrase"/>
</dbReference>
<dbReference type="GO" id="GO:0000271">
    <property type="term" value="P:polysaccharide biosynthetic process"/>
    <property type="evidence" value="ECO:0007669"/>
    <property type="project" value="InterPro"/>
</dbReference>
<comment type="caution">
    <text evidence="11">The sequence shown here is derived from an EMBL/GenBank/DDBJ whole genome shotgun (WGS) entry which is preliminary data.</text>
</comment>
<dbReference type="Proteomes" id="UP000004129">
    <property type="component" value="Unassembled WGS sequence"/>
</dbReference>
<evidence type="ECO:0000259" key="10">
    <source>
        <dbReference type="Pfam" id="PF02397"/>
    </source>
</evidence>
<dbReference type="STRING" id="679201.HMPREF9334_01857"/>
<dbReference type="EMBL" id="ACZM01000018">
    <property type="protein sequence ID" value="EHG19542.1"/>
    <property type="molecule type" value="Genomic_DNA"/>
</dbReference>
<dbReference type="PANTHER" id="PTHR30576:SF4">
    <property type="entry name" value="UNDECAPRENYL-PHOSPHATE GALACTOSE PHOSPHOTRANSFERASE"/>
    <property type="match status" value="1"/>
</dbReference>
<dbReference type="NCBIfam" id="TIGR03022">
    <property type="entry name" value="WbaP_sugtrans"/>
    <property type="match status" value="1"/>
</dbReference>
<feature type="transmembrane region" description="Helical" evidence="9">
    <location>
        <begin position="56"/>
        <end position="76"/>
    </location>
</feature>
<evidence type="ECO:0000256" key="3">
    <source>
        <dbReference type="ARBA" id="ARBA00006464"/>
    </source>
</evidence>
<evidence type="ECO:0000256" key="1">
    <source>
        <dbReference type="ARBA" id="ARBA00004141"/>
    </source>
</evidence>